<keyword evidence="3" id="KW-1185">Reference proteome</keyword>
<gene>
    <name evidence="2" type="ORF">ESCO_002024</name>
</gene>
<evidence type="ECO:0000313" key="2">
    <source>
        <dbReference type="EMBL" id="KOS22344.1"/>
    </source>
</evidence>
<dbReference type="Proteomes" id="UP000053831">
    <property type="component" value="Unassembled WGS sequence"/>
</dbReference>
<reference evidence="2 3" key="1">
    <citation type="submission" date="2015-07" db="EMBL/GenBank/DDBJ databases">
        <title>The genome of the fungus Escovopsis weberi, a specialized disease agent of ant agriculture.</title>
        <authorList>
            <person name="de Man T.J."/>
            <person name="Stajich J.E."/>
            <person name="Kubicek C.P."/>
            <person name="Chenthamara K."/>
            <person name="Atanasova L."/>
            <person name="Druzhinina I.S."/>
            <person name="Birnbaum S."/>
            <person name="Barribeau S.M."/>
            <person name="Teiling C."/>
            <person name="Suen G."/>
            <person name="Currie C."/>
            <person name="Gerardo N.M."/>
        </authorList>
    </citation>
    <scope>NUCLEOTIDE SEQUENCE [LARGE SCALE GENOMIC DNA]</scope>
</reference>
<keyword evidence="1" id="KW-0812">Transmembrane</keyword>
<keyword evidence="1" id="KW-1133">Transmembrane helix</keyword>
<name>A0A0M8N7K7_ESCWE</name>
<feature type="transmembrane region" description="Helical" evidence="1">
    <location>
        <begin position="51"/>
        <end position="72"/>
    </location>
</feature>
<dbReference type="AlphaFoldDB" id="A0A0M8N7K7"/>
<organism evidence="2 3">
    <name type="scientific">Escovopsis weberi</name>
    <dbReference type="NCBI Taxonomy" id="150374"/>
    <lineage>
        <taxon>Eukaryota</taxon>
        <taxon>Fungi</taxon>
        <taxon>Dikarya</taxon>
        <taxon>Ascomycota</taxon>
        <taxon>Pezizomycotina</taxon>
        <taxon>Sordariomycetes</taxon>
        <taxon>Hypocreomycetidae</taxon>
        <taxon>Hypocreales</taxon>
        <taxon>Hypocreaceae</taxon>
        <taxon>Escovopsis</taxon>
    </lineage>
</organism>
<protein>
    <submittedName>
        <fullName evidence="2">Uncharacterized protein</fullName>
    </submittedName>
</protein>
<evidence type="ECO:0000313" key="3">
    <source>
        <dbReference type="Proteomes" id="UP000053831"/>
    </source>
</evidence>
<dbReference type="PANTHER" id="PTHR42029:SF3">
    <property type="entry name" value="AN04G07800"/>
    <property type="match status" value="1"/>
</dbReference>
<proteinExistence type="predicted"/>
<accession>A0A0M8N7K7</accession>
<sequence length="196" mass="22049">MLGSNLFERSRYFEALGRDPWWIFTAIKLVWAVKNTYNYTLTSLVQTSSRFGVMLFCVLLSIIFLVVDIAVTVHGSVDSGINPFWRFALVFKCASDVIFLDDFKSVLDHLSQRSTNRPHGFGYPSPLGVHRVDPGASNRPAKGVLNNFKDTVAVPVRAKSKCGWEEHSDNSGACWTELSHASERTIDDLDQNNRMC</sequence>
<dbReference type="OrthoDB" id="8300194at2759"/>
<dbReference type="PANTHER" id="PTHR42029">
    <property type="entry name" value="AN04G07800"/>
    <property type="match status" value="1"/>
</dbReference>
<comment type="caution">
    <text evidence="2">The sequence shown here is derived from an EMBL/GenBank/DDBJ whole genome shotgun (WGS) entry which is preliminary data.</text>
</comment>
<feature type="transmembrane region" description="Helical" evidence="1">
    <location>
        <begin position="20"/>
        <end position="39"/>
    </location>
</feature>
<evidence type="ECO:0000256" key="1">
    <source>
        <dbReference type="SAM" id="Phobius"/>
    </source>
</evidence>
<keyword evidence="1" id="KW-0472">Membrane</keyword>
<dbReference type="EMBL" id="LGSR01000006">
    <property type="protein sequence ID" value="KOS22344.1"/>
    <property type="molecule type" value="Genomic_DNA"/>
</dbReference>